<evidence type="ECO:0000313" key="3">
    <source>
        <dbReference type="EMBL" id="VFT85706.1"/>
    </source>
</evidence>
<dbReference type="EMBL" id="VJMH01005115">
    <property type="protein sequence ID" value="KAF0700642.1"/>
    <property type="molecule type" value="Genomic_DNA"/>
</dbReference>
<dbReference type="EMBL" id="CAADRA010005136">
    <property type="protein sequence ID" value="VFT85706.1"/>
    <property type="molecule type" value="Genomic_DNA"/>
</dbReference>
<gene>
    <name evidence="3" type="primary">Aste57867_8820</name>
    <name evidence="2" type="ORF">As57867_008785</name>
    <name evidence="3" type="ORF">ASTE57867_8820</name>
</gene>
<proteinExistence type="predicted"/>
<reference evidence="3 4" key="1">
    <citation type="submission" date="2019-03" db="EMBL/GenBank/DDBJ databases">
        <authorList>
            <person name="Gaulin E."/>
            <person name="Dumas B."/>
        </authorList>
    </citation>
    <scope>NUCLEOTIDE SEQUENCE [LARGE SCALE GENOMIC DNA]</scope>
    <source>
        <strain evidence="3">CBS 568.67</strain>
    </source>
</reference>
<protein>
    <submittedName>
        <fullName evidence="3">Aste57867_8820 protein</fullName>
    </submittedName>
</protein>
<accession>A0A485KL90</accession>
<feature type="region of interest" description="Disordered" evidence="1">
    <location>
        <begin position="80"/>
        <end position="137"/>
    </location>
</feature>
<evidence type="ECO:0000256" key="1">
    <source>
        <dbReference type="SAM" id="MobiDB-lite"/>
    </source>
</evidence>
<reference evidence="2" key="2">
    <citation type="submission" date="2019-06" db="EMBL/GenBank/DDBJ databases">
        <title>Genomics analysis of Aphanomyces spp. identifies a new class of oomycete effector associated with host adaptation.</title>
        <authorList>
            <person name="Gaulin E."/>
        </authorList>
    </citation>
    <scope>NUCLEOTIDE SEQUENCE</scope>
    <source>
        <strain evidence="2">CBS 578.67</strain>
    </source>
</reference>
<name>A0A485KL90_9STRA</name>
<keyword evidence="4" id="KW-1185">Reference proteome</keyword>
<dbReference type="Proteomes" id="UP000332933">
    <property type="component" value="Unassembled WGS sequence"/>
</dbReference>
<sequence>MTKFSGIIQQFDYLTPNFQRSSPDWTVPSGNQFFEMQYVLPKASRAKGSRRVSFVGSTLAPTTGAKALLAKNTFGTASTFTSGTTAKLPPPPVTLHQNADIGSPYHDTDGCAIDHSAPDSDGPPHDPYPRHSHAKQQ</sequence>
<dbReference type="OrthoDB" id="64893at2759"/>
<evidence type="ECO:0000313" key="4">
    <source>
        <dbReference type="Proteomes" id="UP000332933"/>
    </source>
</evidence>
<dbReference type="AlphaFoldDB" id="A0A485KL90"/>
<organism evidence="3 4">
    <name type="scientific">Aphanomyces stellatus</name>
    <dbReference type="NCBI Taxonomy" id="120398"/>
    <lineage>
        <taxon>Eukaryota</taxon>
        <taxon>Sar</taxon>
        <taxon>Stramenopiles</taxon>
        <taxon>Oomycota</taxon>
        <taxon>Saprolegniomycetes</taxon>
        <taxon>Saprolegniales</taxon>
        <taxon>Verrucalvaceae</taxon>
        <taxon>Aphanomyces</taxon>
    </lineage>
</organism>
<evidence type="ECO:0000313" key="2">
    <source>
        <dbReference type="EMBL" id="KAF0700642.1"/>
    </source>
</evidence>
<feature type="compositionally biased region" description="Basic and acidic residues" evidence="1">
    <location>
        <begin position="116"/>
        <end position="129"/>
    </location>
</feature>